<evidence type="ECO:0000313" key="1">
    <source>
        <dbReference type="EMBL" id="BCG46299.1"/>
    </source>
</evidence>
<dbReference type="InterPro" id="IPR024747">
    <property type="entry name" value="Pyridox_Oxase-rel"/>
</dbReference>
<proteinExistence type="predicted"/>
<sequence length="154" mass="17281">MRHEIRRKDRQLDQAHAHALLEKGEICHLAMVDHGEPYIVTLNYGYRDSTMYFHCAVAGRKMGILGTGSRVCFTIVPRHELLTAEKACDFSTRYESVVGYGAVRVIEDPEEKHRGLSIIMAQYAAGDFAFPEAVLAKTTVFAVDIEELSGKSNY</sequence>
<dbReference type="Pfam" id="PF12900">
    <property type="entry name" value="Pyridox_ox_2"/>
    <property type="match status" value="1"/>
</dbReference>
<reference evidence="1 2" key="1">
    <citation type="submission" date="2020-06" db="EMBL/GenBank/DDBJ databases">
        <title>Interaction of electrochemicaly active bacteria, Geobacter bremensis R4 on different carbon anode.</title>
        <authorList>
            <person name="Meng L."/>
            <person name="Yoshida N."/>
        </authorList>
    </citation>
    <scope>NUCLEOTIDE SEQUENCE [LARGE SCALE GENOMIC DNA]</scope>
    <source>
        <strain evidence="1 2">R4</strain>
    </source>
</reference>
<accession>A0A6S6LY40</accession>
<dbReference type="PANTHER" id="PTHR34071:SF2">
    <property type="entry name" value="FLAVIN-NUCLEOTIDE-BINDING PROTEIN"/>
    <property type="match status" value="1"/>
</dbReference>
<keyword evidence="2" id="KW-1185">Reference proteome</keyword>
<dbReference type="KEGG" id="gbn:GEOBRER4_10490"/>
<dbReference type="InterPro" id="IPR012349">
    <property type="entry name" value="Split_barrel_FMN-bd"/>
</dbReference>
<dbReference type="Gene3D" id="2.30.110.10">
    <property type="entry name" value="Electron Transport, Fmn-binding Protein, Chain A"/>
    <property type="match status" value="1"/>
</dbReference>
<name>A0A6S6LY40_9BACT</name>
<protein>
    <submittedName>
        <fullName evidence="1">Pyridoxamine 5'-phosphate oxidase-related, FMN-binding</fullName>
    </submittedName>
</protein>
<gene>
    <name evidence="1" type="ORF">GEOBRER4_n1089</name>
</gene>
<dbReference type="RefSeq" id="WP_185244537.1">
    <property type="nucleotide sequence ID" value="NZ_AP023213.1"/>
</dbReference>
<dbReference type="Proteomes" id="UP000515472">
    <property type="component" value="Chromosome"/>
</dbReference>
<dbReference type="EMBL" id="AP023213">
    <property type="protein sequence ID" value="BCG46299.1"/>
    <property type="molecule type" value="Genomic_DNA"/>
</dbReference>
<dbReference type="PANTHER" id="PTHR34071">
    <property type="entry name" value="5-NITROIMIDAZOLE ANTIBIOTICS RESISTANCE PROTEIN, NIMA-FAMILY-RELATED PROTEIN-RELATED"/>
    <property type="match status" value="1"/>
</dbReference>
<dbReference type="AlphaFoldDB" id="A0A6S6LY40"/>
<organism evidence="1 2">
    <name type="scientific">Citrifermentans bremense</name>
    <dbReference type="NCBI Taxonomy" id="60035"/>
    <lineage>
        <taxon>Bacteria</taxon>
        <taxon>Pseudomonadati</taxon>
        <taxon>Thermodesulfobacteriota</taxon>
        <taxon>Desulfuromonadia</taxon>
        <taxon>Geobacterales</taxon>
        <taxon>Geobacteraceae</taxon>
        <taxon>Citrifermentans</taxon>
    </lineage>
</organism>
<dbReference type="SUPFAM" id="SSF50475">
    <property type="entry name" value="FMN-binding split barrel"/>
    <property type="match status" value="1"/>
</dbReference>
<evidence type="ECO:0000313" key="2">
    <source>
        <dbReference type="Proteomes" id="UP000515472"/>
    </source>
</evidence>